<comment type="subcellular location">
    <subcellularLocation>
        <location evidence="1">Cell membrane</location>
        <topology evidence="1">Multi-pass membrane protein</topology>
    </subcellularLocation>
</comment>
<dbReference type="InterPro" id="IPR001279">
    <property type="entry name" value="Metallo-B-lactamas"/>
</dbReference>
<feature type="transmembrane region" description="Helical" evidence="6">
    <location>
        <begin position="321"/>
        <end position="351"/>
    </location>
</feature>
<keyword evidence="3 6" id="KW-0812">Transmembrane</keyword>
<evidence type="ECO:0000256" key="1">
    <source>
        <dbReference type="ARBA" id="ARBA00004651"/>
    </source>
</evidence>
<dbReference type="AlphaFoldDB" id="A0A2K4MNA1"/>
<dbReference type="RefSeq" id="WP_103320206.1">
    <property type="nucleotide sequence ID" value="NZ_PPTF01000055.1"/>
</dbReference>
<sequence>MPLLMGWAAGIVACAFLSELPAASALAGIVAGAAGLMWRAIPRWRPYTVFLLALTLGLAYADWRAQQRMSQELAAEWAKKPVEFIGTVRGLPDPGEFGVRLTLEVERVLTSGASLPPKVQIFDYRNQVWPPGSRWRLSARFKPRRGSANPFGFDAEQWLWSEGLLASGSAGKERFRLADRADAMAWVDGWRAAQVGRIESVLGVGRESALVAALTVGAQQRVAREDWRLFSATGLTHIVSISGLHITMLAGLAAWVASWLLRRWPMFRSPRVATAAVAWLVAAGYALLAGFSVPTQRTLFMLLVGGGCLLLRRQLSPFQAWWLALALVLLIDPFAVLAPGLWLSFGLVAALMFGSWARRRPAAAWRAALGGQWSAAVASLVPLAAWFGGFPLVSPLANALAIPYVSLLLTPVALLAVLLPWDGLLPLAGFLVHGFYWGVDWLARGPAWHVAGPPWPLLVLAGIGSVWLIAPRGVPGRGLAGFLLLPALVYRPAGPEEGAFRVTVLDVGQGLSMLVQTAQHALLFDTGAGDAGRVVLPQLRGLGVASLDALLLSHHDADHDGAAEGVLREMPVRRLLAGQPQTLRAWPAGPCRQGDAWTWDGVRFEVLAPLPDMQPTEDNAHSCVLRVAGAKHALLVSGDAPALVEEALVAHYGERLRSTVLIAGHHGSRTSSSEVWLKAVRPQLAVVSAGYMNRYRHPHPTVLHRLRQQGIALLRTDLDGALTLELADAVDWQCLRLQQARYWRARGDCAAQPLTSD</sequence>
<feature type="transmembrane region" description="Helical" evidence="6">
    <location>
        <begin position="238"/>
        <end position="260"/>
    </location>
</feature>
<keyword evidence="2" id="KW-1003">Cell membrane</keyword>
<dbReference type="PANTHER" id="PTHR30619:SF1">
    <property type="entry name" value="RECOMBINATION PROTEIN 2"/>
    <property type="match status" value="1"/>
</dbReference>
<dbReference type="Pfam" id="PF13567">
    <property type="entry name" value="DUF4131"/>
    <property type="match status" value="1"/>
</dbReference>
<keyword evidence="5 6" id="KW-0472">Membrane</keyword>
<keyword evidence="9" id="KW-1185">Reference proteome</keyword>
<dbReference type="InterPro" id="IPR004477">
    <property type="entry name" value="ComEC_N"/>
</dbReference>
<reference evidence="8 9" key="1">
    <citation type="submission" date="2018-01" db="EMBL/GenBank/DDBJ databases">
        <title>Genomic Sequence of Chromobacterium MWU13-2610 from wild cranberry bogs within the Cape Cod National Seashore.</title>
        <authorList>
            <person name="O'Hara-Hanley K."/>
            <person name="Soby S."/>
            <person name="Harrison A."/>
        </authorList>
    </citation>
    <scope>NUCLEOTIDE SEQUENCE [LARGE SCALE GENOMIC DNA]</scope>
    <source>
        <strain evidence="8 9">MWU13-2610</strain>
    </source>
</reference>
<feature type="transmembrane region" description="Helical" evidence="6">
    <location>
        <begin position="298"/>
        <end position="315"/>
    </location>
</feature>
<dbReference type="InterPro" id="IPR052159">
    <property type="entry name" value="Competence_DNA_uptake"/>
</dbReference>
<dbReference type="PANTHER" id="PTHR30619">
    <property type="entry name" value="DNA INTERNALIZATION/COMPETENCE PROTEIN COMEC/REC2"/>
    <property type="match status" value="1"/>
</dbReference>
<proteinExistence type="predicted"/>
<evidence type="ECO:0000313" key="8">
    <source>
        <dbReference type="EMBL" id="POA98479.1"/>
    </source>
</evidence>
<dbReference type="EMBL" id="PPTF01000055">
    <property type="protein sequence ID" value="POA98479.1"/>
    <property type="molecule type" value="Genomic_DNA"/>
</dbReference>
<organism evidence="8 9">
    <name type="scientific">Chromobacterium sinusclupearum</name>
    <dbReference type="NCBI Taxonomy" id="2077146"/>
    <lineage>
        <taxon>Bacteria</taxon>
        <taxon>Pseudomonadati</taxon>
        <taxon>Pseudomonadota</taxon>
        <taxon>Betaproteobacteria</taxon>
        <taxon>Neisseriales</taxon>
        <taxon>Chromobacteriaceae</taxon>
        <taxon>Chromobacterium</taxon>
    </lineage>
</organism>
<dbReference type="Pfam" id="PF03772">
    <property type="entry name" value="Competence"/>
    <property type="match status" value="1"/>
</dbReference>
<dbReference type="Gene3D" id="3.60.15.10">
    <property type="entry name" value="Ribonuclease Z/Hydroxyacylglutathione hydrolase-like"/>
    <property type="match status" value="1"/>
</dbReference>
<feature type="domain" description="Metallo-beta-lactamase" evidence="7">
    <location>
        <begin position="509"/>
        <end position="691"/>
    </location>
</feature>
<dbReference type="CDD" id="cd07731">
    <property type="entry name" value="ComA-like_MBL-fold"/>
    <property type="match status" value="1"/>
</dbReference>
<dbReference type="NCBIfam" id="TIGR00360">
    <property type="entry name" value="ComEC_N-term"/>
    <property type="match status" value="1"/>
</dbReference>
<evidence type="ECO:0000256" key="5">
    <source>
        <dbReference type="ARBA" id="ARBA00023136"/>
    </source>
</evidence>
<evidence type="ECO:0000259" key="7">
    <source>
        <dbReference type="SMART" id="SM00849"/>
    </source>
</evidence>
<accession>A0A2K4MNA1</accession>
<evidence type="ECO:0000256" key="2">
    <source>
        <dbReference type="ARBA" id="ARBA00022475"/>
    </source>
</evidence>
<dbReference type="InterPro" id="IPR035681">
    <property type="entry name" value="ComA-like_MBL"/>
</dbReference>
<evidence type="ECO:0000313" key="9">
    <source>
        <dbReference type="Proteomes" id="UP000236416"/>
    </source>
</evidence>
<keyword evidence="4 6" id="KW-1133">Transmembrane helix</keyword>
<evidence type="ECO:0000256" key="6">
    <source>
        <dbReference type="SAM" id="Phobius"/>
    </source>
</evidence>
<dbReference type="GO" id="GO:0005886">
    <property type="term" value="C:plasma membrane"/>
    <property type="evidence" value="ECO:0007669"/>
    <property type="project" value="UniProtKB-SubCell"/>
</dbReference>
<dbReference type="NCBIfam" id="TIGR00361">
    <property type="entry name" value="ComEC_Rec2"/>
    <property type="match status" value="1"/>
</dbReference>
<dbReference type="SUPFAM" id="SSF56281">
    <property type="entry name" value="Metallo-hydrolase/oxidoreductase"/>
    <property type="match status" value="1"/>
</dbReference>
<dbReference type="InterPro" id="IPR025405">
    <property type="entry name" value="DUF4131"/>
</dbReference>
<evidence type="ECO:0000256" key="3">
    <source>
        <dbReference type="ARBA" id="ARBA00022692"/>
    </source>
</evidence>
<dbReference type="InterPro" id="IPR004797">
    <property type="entry name" value="Competence_ComEC/Rec2"/>
</dbReference>
<protein>
    <submittedName>
        <fullName evidence="8">DNA internalization-related competence protein ComEC/Rec2</fullName>
    </submittedName>
</protein>
<feature type="transmembrane region" description="Helical" evidence="6">
    <location>
        <begin position="363"/>
        <end position="387"/>
    </location>
</feature>
<dbReference type="InterPro" id="IPR036866">
    <property type="entry name" value="RibonucZ/Hydroxyglut_hydro"/>
</dbReference>
<dbReference type="SMART" id="SM00849">
    <property type="entry name" value="Lactamase_B"/>
    <property type="match status" value="1"/>
</dbReference>
<comment type="caution">
    <text evidence="8">The sequence shown here is derived from an EMBL/GenBank/DDBJ whole genome shotgun (WGS) entry which is preliminary data.</text>
</comment>
<gene>
    <name evidence="8" type="ORF">C2134_11600</name>
</gene>
<feature type="transmembrane region" description="Helical" evidence="6">
    <location>
        <begin position="43"/>
        <end position="61"/>
    </location>
</feature>
<dbReference type="GO" id="GO:0030420">
    <property type="term" value="P:establishment of competence for transformation"/>
    <property type="evidence" value="ECO:0007669"/>
    <property type="project" value="InterPro"/>
</dbReference>
<name>A0A2K4MNA1_9NEIS</name>
<evidence type="ECO:0000256" key="4">
    <source>
        <dbReference type="ARBA" id="ARBA00022989"/>
    </source>
</evidence>
<feature type="transmembrane region" description="Helical" evidence="6">
    <location>
        <begin position="455"/>
        <end position="474"/>
    </location>
</feature>
<dbReference type="Proteomes" id="UP000236416">
    <property type="component" value="Unassembled WGS sequence"/>
</dbReference>
<feature type="transmembrane region" description="Helical" evidence="6">
    <location>
        <begin position="272"/>
        <end position="291"/>
    </location>
</feature>
<dbReference type="Pfam" id="PF00753">
    <property type="entry name" value="Lactamase_B"/>
    <property type="match status" value="1"/>
</dbReference>